<evidence type="ECO:0000256" key="1">
    <source>
        <dbReference type="SAM" id="SignalP"/>
    </source>
</evidence>
<evidence type="ECO:0000313" key="3">
    <source>
        <dbReference type="Proteomes" id="UP000189935"/>
    </source>
</evidence>
<evidence type="ECO:0000313" key="2">
    <source>
        <dbReference type="EMBL" id="SHK85380.1"/>
    </source>
</evidence>
<organism evidence="2 3">
    <name type="scientific">Bradyrhizobium lablabi</name>
    <dbReference type="NCBI Taxonomy" id="722472"/>
    <lineage>
        <taxon>Bacteria</taxon>
        <taxon>Pseudomonadati</taxon>
        <taxon>Pseudomonadota</taxon>
        <taxon>Alphaproteobacteria</taxon>
        <taxon>Hyphomicrobiales</taxon>
        <taxon>Nitrobacteraceae</taxon>
        <taxon>Bradyrhizobium</taxon>
    </lineage>
</organism>
<accession>A0A1M6VV98</accession>
<dbReference type="Proteomes" id="UP000189935">
    <property type="component" value="Chromosome I"/>
</dbReference>
<protein>
    <recommendedName>
        <fullName evidence="4">DUF1134 domain-containing protein</fullName>
    </recommendedName>
</protein>
<dbReference type="EMBL" id="LT670844">
    <property type="protein sequence ID" value="SHK85380.1"/>
    <property type="molecule type" value="Genomic_DNA"/>
</dbReference>
<dbReference type="AlphaFoldDB" id="A0A1M6VV98"/>
<evidence type="ECO:0008006" key="4">
    <source>
        <dbReference type="Google" id="ProtNLM"/>
    </source>
</evidence>
<gene>
    <name evidence="2" type="ORF">SAMN05444159_4363</name>
</gene>
<name>A0A1M6VV98_9BRAD</name>
<proteinExistence type="predicted"/>
<dbReference type="OrthoDB" id="8242069at2"/>
<sequence length="147" mass="15418">MGKYFLKLALVMLLASVVLTRPSHAVTGYVHVEFLKAGLIVGAGFGRGVLTYRGRDYRFKISGLSLGLTAGTSTTRLDGRASHLHQLSDFAGTYAAVGLGGAWVAGTGGVQLKNDKGVTITLQGRRVGLEVAANLSGISILFEQPVN</sequence>
<dbReference type="RefSeq" id="WP_079541279.1">
    <property type="nucleotide sequence ID" value="NZ_LT670844.1"/>
</dbReference>
<feature type="chain" id="PRO_5012409838" description="DUF1134 domain-containing protein" evidence="1">
    <location>
        <begin position="26"/>
        <end position="147"/>
    </location>
</feature>
<keyword evidence="1" id="KW-0732">Signal</keyword>
<reference evidence="2 3" key="1">
    <citation type="submission" date="2016-11" db="EMBL/GenBank/DDBJ databases">
        <authorList>
            <person name="Jaros S."/>
            <person name="Januszkiewicz K."/>
            <person name="Wedrychowicz H."/>
        </authorList>
    </citation>
    <scope>NUCLEOTIDE SEQUENCE [LARGE SCALE GENOMIC DNA]</scope>
    <source>
        <strain evidence="2 3">GAS499</strain>
    </source>
</reference>
<feature type="signal peptide" evidence="1">
    <location>
        <begin position="1"/>
        <end position="25"/>
    </location>
</feature>